<proteinExistence type="predicted"/>
<dbReference type="PANTHER" id="PTHR33538">
    <property type="entry name" value="PROTEIN GAMETE EXPRESSED 1"/>
    <property type="match status" value="1"/>
</dbReference>
<dbReference type="OMA" id="QQTWKIN"/>
<organism evidence="4">
    <name type="scientific">Naegleria gruberi</name>
    <name type="common">Amoeba</name>
    <dbReference type="NCBI Taxonomy" id="5762"/>
    <lineage>
        <taxon>Eukaryota</taxon>
        <taxon>Discoba</taxon>
        <taxon>Heterolobosea</taxon>
        <taxon>Tetramitia</taxon>
        <taxon>Eutetramitia</taxon>
        <taxon>Vahlkampfiidae</taxon>
        <taxon>Naegleria</taxon>
    </lineage>
</organism>
<evidence type="ECO:0000313" key="4">
    <source>
        <dbReference type="Proteomes" id="UP000006671"/>
    </source>
</evidence>
<feature type="transmembrane region" description="Helical" evidence="2">
    <location>
        <begin position="454"/>
        <end position="474"/>
    </location>
</feature>
<feature type="transmembrane region" description="Helical" evidence="2">
    <location>
        <begin position="423"/>
        <end position="442"/>
    </location>
</feature>
<dbReference type="OrthoDB" id="377549at2759"/>
<keyword evidence="1" id="KW-0175">Coiled coil</keyword>
<sequence length="560" mass="65114">MNKQLVALIAICIIGLNSDVFCWSIFNIQDFHDQQDKGKTLLVKYQAKSDWSNCWKVAVDSMTRSCKEIKTREEIRSKLAIQLTNCHLAKSGLKTFECTEMMTVEECTKDMISSPIAFNAYTEFSTHVDQICFYIKSESFQEESERLVEQLVNETENSLREIENLKEQSMNIKETLSFSEEIQTRILQEQNKFDKALSLMKKLELEFYESLKKEFSHIHSMSKSLYEESKLISDEQSMMRQEVLNGFNHIDKSNQQLVTSLEQSISHSTKIRKDQEHTLNILNSFQEKQSIISDNTVRSMKNQKKLLKGQQLLQNLQNSIAQITSSKLGIIEKYTTEIGSNIEISMKNQEILMEKQKEYEIFIDKLKSEQVNLFKTAQKTLVEILSNSQETVQNINAQHEHVREILDGIIGISHNYTTLIGEFMDFKSFLFYFFSVIMSFLLTSTKCTSKARVYLLLLITVNYIIEKVLHSLIWNENIYRNIRNQLRFASIVIGAVLLLRSIFFFRDYSHMSYQAVQDLRVDLVKQKKAYYMIKKGSTFKCSKNTYPINSALAAPISTNY</sequence>
<dbReference type="InParanoid" id="D2UXK4"/>
<evidence type="ECO:0000313" key="3">
    <source>
        <dbReference type="EMBL" id="EFC50647.1"/>
    </source>
</evidence>
<name>D2UXK4_NAEGR</name>
<keyword evidence="2" id="KW-0812">Transmembrane</keyword>
<dbReference type="AlphaFoldDB" id="D2UXK4"/>
<dbReference type="eggNOG" id="ENOG502QR0N">
    <property type="taxonomic scope" value="Eukaryota"/>
</dbReference>
<dbReference type="EMBL" id="GG738845">
    <property type="protein sequence ID" value="EFC50647.1"/>
    <property type="molecule type" value="Genomic_DNA"/>
</dbReference>
<dbReference type="GeneID" id="8863592"/>
<gene>
    <name evidence="3" type="ORF">NAEGRDRAFT_61156</name>
</gene>
<dbReference type="PANTHER" id="PTHR33538:SF2">
    <property type="entry name" value="PROTEIN GAMETE EXPRESSED 1"/>
    <property type="match status" value="1"/>
</dbReference>
<dbReference type="InterPro" id="IPR040346">
    <property type="entry name" value="GEX1/Brambleberry"/>
</dbReference>
<evidence type="ECO:0000256" key="1">
    <source>
        <dbReference type="SAM" id="Coils"/>
    </source>
</evidence>
<reference evidence="3 4" key="1">
    <citation type="journal article" date="2010" name="Cell">
        <title>The genome of Naegleria gruberi illuminates early eukaryotic versatility.</title>
        <authorList>
            <person name="Fritz-Laylin L.K."/>
            <person name="Prochnik S.E."/>
            <person name="Ginger M.L."/>
            <person name="Dacks J.B."/>
            <person name="Carpenter M.L."/>
            <person name="Field M.C."/>
            <person name="Kuo A."/>
            <person name="Paredez A."/>
            <person name="Chapman J."/>
            <person name="Pham J."/>
            <person name="Shu S."/>
            <person name="Neupane R."/>
            <person name="Cipriano M."/>
            <person name="Mancuso J."/>
            <person name="Tu H."/>
            <person name="Salamov A."/>
            <person name="Lindquist E."/>
            <person name="Shapiro H."/>
            <person name="Lucas S."/>
            <person name="Grigoriev I.V."/>
            <person name="Cande W.Z."/>
            <person name="Fulton C."/>
            <person name="Rokhsar D.S."/>
            <person name="Dawson S.C."/>
        </authorList>
    </citation>
    <scope>NUCLEOTIDE SEQUENCE [LARGE SCALE GENOMIC DNA]</scope>
    <source>
        <strain evidence="3 4">NEG-M</strain>
    </source>
</reference>
<dbReference type="Proteomes" id="UP000006671">
    <property type="component" value="Unassembled WGS sequence"/>
</dbReference>
<keyword evidence="2" id="KW-0472">Membrane</keyword>
<protein>
    <submittedName>
        <fullName evidence="3">Predicted protein</fullName>
    </submittedName>
</protein>
<dbReference type="STRING" id="5762.D2UXK4"/>
<evidence type="ECO:0000256" key="2">
    <source>
        <dbReference type="SAM" id="Phobius"/>
    </source>
</evidence>
<dbReference type="VEuPathDB" id="AmoebaDB:NAEGRDRAFT_61156"/>
<keyword evidence="2" id="KW-1133">Transmembrane helix</keyword>
<keyword evidence="4" id="KW-1185">Reference proteome</keyword>
<dbReference type="KEGG" id="ngr:NAEGRDRAFT_61156"/>
<accession>D2UXK4</accession>
<dbReference type="RefSeq" id="XP_002683391.1">
    <property type="nucleotide sequence ID" value="XM_002683345.1"/>
</dbReference>
<feature type="transmembrane region" description="Helical" evidence="2">
    <location>
        <begin position="486"/>
        <end position="505"/>
    </location>
</feature>
<feature type="coiled-coil region" evidence="1">
    <location>
        <begin position="137"/>
        <end position="206"/>
    </location>
</feature>